<accession>A0A4P7NTD3</accession>
<organism evidence="1 2">
    <name type="scientific">Pyricularia oryzae</name>
    <name type="common">Rice blast fungus</name>
    <name type="synonym">Magnaporthe oryzae</name>
    <dbReference type="NCBI Taxonomy" id="318829"/>
    <lineage>
        <taxon>Eukaryota</taxon>
        <taxon>Fungi</taxon>
        <taxon>Dikarya</taxon>
        <taxon>Ascomycota</taxon>
        <taxon>Pezizomycotina</taxon>
        <taxon>Sordariomycetes</taxon>
        <taxon>Sordariomycetidae</taxon>
        <taxon>Magnaporthales</taxon>
        <taxon>Pyriculariaceae</taxon>
        <taxon>Pyricularia</taxon>
    </lineage>
</organism>
<proteinExistence type="predicted"/>
<dbReference type="AlphaFoldDB" id="A0A4P7NTD3"/>
<evidence type="ECO:0000313" key="2">
    <source>
        <dbReference type="Proteomes" id="UP000294847"/>
    </source>
</evidence>
<reference evidence="1 2" key="1">
    <citation type="journal article" date="2019" name="Mol. Biol. Evol.">
        <title>Blast fungal genomes show frequent chromosomal changes, gene gains and losses, and effector gene turnover.</title>
        <authorList>
            <person name="Gomez Luciano L.B."/>
            <person name="Jason Tsai I."/>
            <person name="Chuma I."/>
            <person name="Tosa Y."/>
            <person name="Chen Y.H."/>
            <person name="Li J.Y."/>
            <person name="Li M.Y."/>
            <person name="Jade Lu M.Y."/>
            <person name="Nakayashiki H."/>
            <person name="Li W.H."/>
        </authorList>
    </citation>
    <scope>NUCLEOTIDE SEQUENCE [LARGE SCALE GENOMIC DNA]</scope>
    <source>
        <strain evidence="1">MZ5-1-6</strain>
    </source>
</reference>
<gene>
    <name evidence="1" type="ORF">PoMZ_12646</name>
</gene>
<dbReference type="EMBL" id="CP034210">
    <property type="protein sequence ID" value="QBZ65683.1"/>
    <property type="molecule type" value="Genomic_DNA"/>
</dbReference>
<protein>
    <submittedName>
        <fullName evidence="1">Uncharacterized protein</fullName>
    </submittedName>
</protein>
<evidence type="ECO:0000313" key="1">
    <source>
        <dbReference type="EMBL" id="QBZ65683.1"/>
    </source>
</evidence>
<name>A0A4P7NTD3_PYROR</name>
<sequence length="37" mass="3855">MAVEVNSYYLPSTSSPGEVFGFGGGDGLTFQGLFLLP</sequence>
<dbReference type="Proteomes" id="UP000294847">
    <property type="component" value="Chromosome 7"/>
</dbReference>